<evidence type="ECO:0000256" key="2">
    <source>
        <dbReference type="ARBA" id="ARBA00006434"/>
    </source>
</evidence>
<dbReference type="EMBL" id="AMQN01002720">
    <property type="status" value="NOT_ANNOTATED_CDS"/>
    <property type="molecule type" value="Genomic_DNA"/>
</dbReference>
<dbReference type="PROSITE" id="PS00456">
    <property type="entry name" value="NA_SOLUT_SYMP_1"/>
    <property type="match status" value="1"/>
</dbReference>
<feature type="transmembrane region" description="Helical" evidence="7">
    <location>
        <begin position="89"/>
        <end position="106"/>
    </location>
</feature>
<dbReference type="STRING" id="283909.R7TN47"/>
<dbReference type="Pfam" id="PF00474">
    <property type="entry name" value="SSF"/>
    <property type="match status" value="1"/>
</dbReference>
<accession>R7TN47</accession>
<dbReference type="Gene3D" id="1.20.1730.10">
    <property type="entry name" value="Sodium/glucose cotransporter"/>
    <property type="match status" value="1"/>
</dbReference>
<dbReference type="InterPro" id="IPR018212">
    <property type="entry name" value="Na/solute_symporter_CS"/>
</dbReference>
<dbReference type="GO" id="GO:0015798">
    <property type="term" value="P:myo-inositol transport"/>
    <property type="evidence" value="ECO:0007669"/>
    <property type="project" value="TreeGrafter"/>
</dbReference>
<reference evidence="8 10" key="2">
    <citation type="journal article" date="2013" name="Nature">
        <title>Insights into bilaterian evolution from three spiralian genomes.</title>
        <authorList>
            <person name="Simakov O."/>
            <person name="Marletaz F."/>
            <person name="Cho S.J."/>
            <person name="Edsinger-Gonzales E."/>
            <person name="Havlak P."/>
            <person name="Hellsten U."/>
            <person name="Kuo D.H."/>
            <person name="Larsson T."/>
            <person name="Lv J."/>
            <person name="Arendt D."/>
            <person name="Savage R."/>
            <person name="Osoegawa K."/>
            <person name="de Jong P."/>
            <person name="Grimwood J."/>
            <person name="Chapman J.A."/>
            <person name="Shapiro H."/>
            <person name="Aerts A."/>
            <person name="Otillar R.P."/>
            <person name="Terry A.Y."/>
            <person name="Boore J.L."/>
            <person name="Grigoriev I.V."/>
            <person name="Lindberg D.R."/>
            <person name="Seaver E.C."/>
            <person name="Weisblat D.A."/>
            <person name="Putnam N.H."/>
            <person name="Rokhsar D.S."/>
        </authorList>
    </citation>
    <scope>NUCLEOTIDE SEQUENCE</scope>
    <source>
        <strain evidence="8 10">I ESC-2004</strain>
    </source>
</reference>
<feature type="transmembrane region" description="Helical" evidence="7">
    <location>
        <begin position="551"/>
        <end position="572"/>
    </location>
</feature>
<dbReference type="Proteomes" id="UP000014760">
    <property type="component" value="Unassembled WGS sequence"/>
</dbReference>
<evidence type="ECO:0000256" key="6">
    <source>
        <dbReference type="RuleBase" id="RU362091"/>
    </source>
</evidence>
<evidence type="ECO:0000256" key="3">
    <source>
        <dbReference type="ARBA" id="ARBA00022692"/>
    </source>
</evidence>
<dbReference type="OMA" id="VGIFMFV"/>
<sequence length="580" mass="63413">METGVTRLSVVDIVVVAVYFVIVIAVGIYASCTASKGSVSGYFLAGRRMTFITVGASLFVSNIGSQHFIGLAGSGSAGGIGVGAWEFNAILLLQLLGFIFVPVYIASQIYTMPSYLNKRFGGKRLRIFFAMLSLILYIFTKCSVDLYTGALFIQQSLGWDLYLSIFGLIAVVAVLTITGGLTAVIYTDTFQAVLMIFGASALTVKGFHDIGGFDGLWSQYPLAVANETVANTSCHEVNEHWNVLLRPLSDTEMPWLGFLMGQTPGSIWYWCTDQASNPSPSSAIITVIVQRSLAAKSLSHAQGATLLAGLIKTLPLFIMVMPGMISRVLYPNEVACSVPEKCYEICQSYAGCSNIAYPKLVLGIMPIGARGLMMAVMIAALMSDLDSIFNSASTLFTIDIYKHMRKNPSTRELLIAGRIFVVVMTVTAIAWVPVVKETQGGQVFLYIQEVTNYLVPPVACVFLLAVLWPRCNEKGAFWGLMAGFLVGAVRLVLLFAFPGPDRCGDSDERPAFLRDFQYMYFAVMLFWLTCAVSVVVSLLTDRPDHTQVRSLFLKMSTFCAIVFVSVVSHNILDQIHEEQK</sequence>
<dbReference type="InterPro" id="IPR038377">
    <property type="entry name" value="Na/Glc_symporter_sf"/>
</dbReference>
<feature type="transmembrane region" description="Helical" evidence="7">
    <location>
        <begin position="518"/>
        <end position="539"/>
    </location>
</feature>
<name>R7TN47_CAPTE</name>
<reference evidence="10" key="1">
    <citation type="submission" date="2012-12" db="EMBL/GenBank/DDBJ databases">
        <authorList>
            <person name="Hellsten U."/>
            <person name="Grimwood J."/>
            <person name="Chapman J.A."/>
            <person name="Shapiro H."/>
            <person name="Aerts A."/>
            <person name="Otillar R.P."/>
            <person name="Terry A.Y."/>
            <person name="Boore J.L."/>
            <person name="Simakov O."/>
            <person name="Marletaz F."/>
            <person name="Cho S.-J."/>
            <person name="Edsinger-Gonzales E."/>
            <person name="Havlak P."/>
            <person name="Kuo D.-H."/>
            <person name="Larsson T."/>
            <person name="Lv J."/>
            <person name="Arendt D."/>
            <person name="Savage R."/>
            <person name="Osoegawa K."/>
            <person name="de Jong P."/>
            <person name="Lindberg D.R."/>
            <person name="Seaver E.C."/>
            <person name="Weisblat D.A."/>
            <person name="Putnam N.H."/>
            <person name="Grigoriev I.V."/>
            <person name="Rokhsar D.S."/>
        </authorList>
    </citation>
    <scope>NUCLEOTIDE SEQUENCE</scope>
    <source>
        <strain evidence="10">I ESC-2004</strain>
    </source>
</reference>
<evidence type="ECO:0000256" key="7">
    <source>
        <dbReference type="SAM" id="Phobius"/>
    </source>
</evidence>
<keyword evidence="3 7" id="KW-0812">Transmembrane</keyword>
<evidence type="ECO:0000313" key="8">
    <source>
        <dbReference type="EMBL" id="ELT92976.1"/>
    </source>
</evidence>
<keyword evidence="4 7" id="KW-1133">Transmembrane helix</keyword>
<feature type="transmembrane region" description="Helical" evidence="7">
    <location>
        <begin position="6"/>
        <end position="30"/>
    </location>
</feature>
<keyword evidence="5 7" id="KW-0472">Membrane</keyword>
<dbReference type="GO" id="GO:0006020">
    <property type="term" value="P:inositol metabolic process"/>
    <property type="evidence" value="ECO:0007669"/>
    <property type="project" value="TreeGrafter"/>
</dbReference>
<feature type="transmembrane region" description="Helical" evidence="7">
    <location>
        <begin position="165"/>
        <end position="186"/>
    </location>
</feature>
<feature type="transmembrane region" description="Helical" evidence="7">
    <location>
        <begin position="360"/>
        <end position="381"/>
    </location>
</feature>
<dbReference type="NCBIfam" id="TIGR00813">
    <property type="entry name" value="sss"/>
    <property type="match status" value="1"/>
</dbReference>
<evidence type="ECO:0000256" key="5">
    <source>
        <dbReference type="ARBA" id="ARBA00023136"/>
    </source>
</evidence>
<dbReference type="EMBL" id="KB309928">
    <property type="protein sequence ID" value="ELT92976.1"/>
    <property type="molecule type" value="Genomic_DNA"/>
</dbReference>
<dbReference type="GO" id="GO:0005412">
    <property type="term" value="F:D-glucose:sodium symporter activity"/>
    <property type="evidence" value="ECO:0007669"/>
    <property type="project" value="TreeGrafter"/>
</dbReference>
<dbReference type="EnsemblMetazoa" id="CapteT98928">
    <property type="protein sequence ID" value="CapteP98928"/>
    <property type="gene ID" value="CapteG98928"/>
</dbReference>
<feature type="transmembrane region" description="Helical" evidence="7">
    <location>
        <begin position="127"/>
        <end position="153"/>
    </location>
</feature>
<proteinExistence type="inferred from homology"/>
<dbReference type="OrthoDB" id="6132759at2759"/>
<dbReference type="PANTHER" id="PTHR11819:SF150">
    <property type="entry name" value="SODIUM_MYO-INOSITOL COTRANSPORTER"/>
    <property type="match status" value="1"/>
</dbReference>
<protein>
    <recommendedName>
        <fullName evidence="11">Sodium/myo-inositol cotransporter</fullName>
    </recommendedName>
</protein>
<evidence type="ECO:0000313" key="10">
    <source>
        <dbReference type="Proteomes" id="UP000014760"/>
    </source>
</evidence>
<keyword evidence="10" id="KW-1185">Reference proteome</keyword>
<feature type="transmembrane region" description="Helical" evidence="7">
    <location>
        <begin position="306"/>
        <end position="325"/>
    </location>
</feature>
<dbReference type="GO" id="GO:0005886">
    <property type="term" value="C:plasma membrane"/>
    <property type="evidence" value="ECO:0007669"/>
    <property type="project" value="TreeGrafter"/>
</dbReference>
<comment type="similarity">
    <text evidence="2 6">Belongs to the sodium:solute symporter (SSF) (TC 2.A.21) family.</text>
</comment>
<feature type="transmembrane region" description="Helical" evidence="7">
    <location>
        <begin position="476"/>
        <end position="498"/>
    </location>
</feature>
<organism evidence="8">
    <name type="scientific">Capitella teleta</name>
    <name type="common">Polychaete worm</name>
    <dbReference type="NCBI Taxonomy" id="283909"/>
    <lineage>
        <taxon>Eukaryota</taxon>
        <taxon>Metazoa</taxon>
        <taxon>Spiralia</taxon>
        <taxon>Lophotrochozoa</taxon>
        <taxon>Annelida</taxon>
        <taxon>Polychaeta</taxon>
        <taxon>Sedentaria</taxon>
        <taxon>Scolecida</taxon>
        <taxon>Capitellidae</taxon>
        <taxon>Capitella</taxon>
    </lineage>
</organism>
<dbReference type="HOGENOM" id="CLU_018808_9_2_1"/>
<dbReference type="PROSITE" id="PS50283">
    <property type="entry name" value="NA_SOLUT_SYMP_3"/>
    <property type="match status" value="1"/>
</dbReference>
<evidence type="ECO:0000256" key="4">
    <source>
        <dbReference type="ARBA" id="ARBA00022989"/>
    </source>
</evidence>
<gene>
    <name evidence="8" type="ORF">CAPTEDRAFT_98928</name>
</gene>
<feature type="transmembrane region" description="Helical" evidence="7">
    <location>
        <begin position="51"/>
        <end position="69"/>
    </location>
</feature>
<dbReference type="PROSITE" id="PS00457">
    <property type="entry name" value="NA_SOLUT_SYMP_2"/>
    <property type="match status" value="1"/>
</dbReference>
<evidence type="ECO:0000313" key="9">
    <source>
        <dbReference type="EnsemblMetazoa" id="CapteP98928"/>
    </source>
</evidence>
<feature type="transmembrane region" description="Helical" evidence="7">
    <location>
        <begin position="453"/>
        <end position="469"/>
    </location>
</feature>
<evidence type="ECO:0000256" key="1">
    <source>
        <dbReference type="ARBA" id="ARBA00004141"/>
    </source>
</evidence>
<dbReference type="InterPro" id="IPR001734">
    <property type="entry name" value="Na/solute_symporter"/>
</dbReference>
<evidence type="ECO:0008006" key="11">
    <source>
        <dbReference type="Google" id="ProtNLM"/>
    </source>
</evidence>
<dbReference type="AlphaFoldDB" id="R7TN47"/>
<feature type="transmembrane region" description="Helical" evidence="7">
    <location>
        <begin position="413"/>
        <end position="433"/>
    </location>
</feature>
<dbReference type="PANTHER" id="PTHR11819">
    <property type="entry name" value="SOLUTE CARRIER FAMILY 5"/>
    <property type="match status" value="1"/>
</dbReference>
<reference evidence="9" key="3">
    <citation type="submission" date="2015-06" db="UniProtKB">
        <authorList>
            <consortium name="EnsemblMetazoa"/>
        </authorList>
    </citation>
    <scope>IDENTIFICATION</scope>
</reference>
<comment type="subcellular location">
    <subcellularLocation>
        <location evidence="1">Membrane</location>
        <topology evidence="1">Multi-pass membrane protein</topology>
    </subcellularLocation>
</comment>